<evidence type="ECO:0000256" key="2">
    <source>
        <dbReference type="PIRSR" id="PIRSR617939-2"/>
    </source>
</evidence>
<accession>A0A1I2W8A6</accession>
<dbReference type="AlphaFoldDB" id="A0A1I2W8A6"/>
<protein>
    <submittedName>
        <fullName evidence="3">AIG2-like family protein</fullName>
    </submittedName>
</protein>
<keyword evidence="1" id="KW-0456">Lyase</keyword>
<name>A0A1I2W8A6_9FIRM</name>
<dbReference type="RefSeq" id="WP_165613564.1">
    <property type="nucleotide sequence ID" value="NZ_FOOX01000012.1"/>
</dbReference>
<gene>
    <name evidence="3" type="ORF">SAMN05660649_03327</name>
</gene>
<dbReference type="Proteomes" id="UP000199337">
    <property type="component" value="Unassembled WGS sequence"/>
</dbReference>
<dbReference type="EMBL" id="FOOX01000012">
    <property type="protein sequence ID" value="SFG95751.1"/>
    <property type="molecule type" value="Genomic_DNA"/>
</dbReference>
<dbReference type="STRING" id="341036.SAMN05660649_03327"/>
<dbReference type="InterPro" id="IPR013024">
    <property type="entry name" value="GGCT-like"/>
</dbReference>
<dbReference type="Pfam" id="PF13772">
    <property type="entry name" value="AIG2_2"/>
    <property type="match status" value="1"/>
</dbReference>
<sequence length="243" mass="27880">MANKNLNLHSLLLGLIRDVDNALPFEIITRRLNIAESTAGEVINDLLHQNLIRTFPDDLEKPAHHRRYFICKESLDQVRSMVHAQMVELSNSGNLYFAYGSDLHPGQCYRDRRPDSHFLMRGEIRDYRLNFPIALKQWSGGVAGITYSEDDSVWGAAFYVTDEHWTELDRYAGVSAGFKRIRVPVRTHFGIFCMESHNAISAGNFLPSADYLNHIIAGAEFFGLPYNYINRIKNTPYLGERKR</sequence>
<dbReference type="GO" id="GO:0003839">
    <property type="term" value="F:gamma-glutamylcyclotransferase activity"/>
    <property type="evidence" value="ECO:0007669"/>
    <property type="project" value="InterPro"/>
</dbReference>
<reference evidence="4" key="1">
    <citation type="submission" date="2016-10" db="EMBL/GenBank/DDBJ databases">
        <authorList>
            <person name="Varghese N."/>
            <person name="Submissions S."/>
        </authorList>
    </citation>
    <scope>NUCLEOTIDE SEQUENCE [LARGE SCALE GENOMIC DNA]</scope>
    <source>
        <strain evidence="4">DSM 17038</strain>
    </source>
</reference>
<dbReference type="SUPFAM" id="SSF110857">
    <property type="entry name" value="Gamma-glutamyl cyclotransferase-like"/>
    <property type="match status" value="1"/>
</dbReference>
<dbReference type="InterPro" id="IPR017939">
    <property type="entry name" value="G-Glutamylcylcotransferase"/>
</dbReference>
<proteinExistence type="predicted"/>
<evidence type="ECO:0000313" key="4">
    <source>
        <dbReference type="Proteomes" id="UP000199337"/>
    </source>
</evidence>
<dbReference type="InterPro" id="IPR036568">
    <property type="entry name" value="GGCT-like_sf"/>
</dbReference>
<dbReference type="Gene3D" id="3.10.490.10">
    <property type="entry name" value="Gamma-glutamyl cyclotransferase-like"/>
    <property type="match status" value="1"/>
</dbReference>
<keyword evidence="4" id="KW-1185">Reference proteome</keyword>
<feature type="binding site" evidence="2">
    <location>
        <position position="211"/>
    </location>
    <ligand>
        <name>substrate</name>
    </ligand>
</feature>
<evidence type="ECO:0000256" key="1">
    <source>
        <dbReference type="ARBA" id="ARBA00023239"/>
    </source>
</evidence>
<organism evidence="3 4">
    <name type="scientific">Desulfotruncus arcticus DSM 17038</name>
    <dbReference type="NCBI Taxonomy" id="1121424"/>
    <lineage>
        <taxon>Bacteria</taxon>
        <taxon>Bacillati</taxon>
        <taxon>Bacillota</taxon>
        <taxon>Clostridia</taxon>
        <taxon>Eubacteriales</taxon>
        <taxon>Desulfallaceae</taxon>
        <taxon>Desulfotruncus</taxon>
    </lineage>
</organism>
<evidence type="ECO:0000313" key="3">
    <source>
        <dbReference type="EMBL" id="SFG95751.1"/>
    </source>
</evidence>
<dbReference type="PANTHER" id="PTHR12935">
    <property type="entry name" value="GAMMA-GLUTAMYLCYCLOTRANSFERASE"/>
    <property type="match status" value="1"/>
</dbReference>
<feature type="binding site" evidence="2">
    <location>
        <begin position="96"/>
        <end position="101"/>
    </location>
    <ligand>
        <name>substrate</name>
    </ligand>
</feature>
<dbReference type="PANTHER" id="PTHR12935:SF0">
    <property type="entry name" value="GAMMA-GLUTAMYLCYCLOTRANSFERASE"/>
    <property type="match status" value="1"/>
</dbReference>
<dbReference type="CDD" id="cd06661">
    <property type="entry name" value="GGCT_like"/>
    <property type="match status" value="1"/>
</dbReference>